<dbReference type="AlphaFoldDB" id="A0A845HY69"/>
<dbReference type="RefSeq" id="WP_161093442.1">
    <property type="nucleotide sequence ID" value="NZ_WWCV01000203.1"/>
</dbReference>
<feature type="non-terminal residue" evidence="1">
    <location>
        <position position="1"/>
    </location>
</feature>
<evidence type="ECO:0000313" key="1">
    <source>
        <dbReference type="EMBL" id="MYN21266.1"/>
    </source>
</evidence>
<accession>A0A845HY69</accession>
<proteinExistence type="predicted"/>
<dbReference type="EMBL" id="WWCV01000203">
    <property type="protein sequence ID" value="MYN21266.1"/>
    <property type="molecule type" value="Genomic_DNA"/>
</dbReference>
<keyword evidence="2" id="KW-1185">Reference proteome</keyword>
<reference evidence="1 2" key="1">
    <citation type="submission" date="2019-12" db="EMBL/GenBank/DDBJ databases">
        <title>Novel species isolated from a subtropical stream in China.</title>
        <authorList>
            <person name="Lu H."/>
        </authorList>
    </citation>
    <scope>NUCLEOTIDE SEQUENCE [LARGE SCALE GENOMIC DNA]</scope>
    <source>
        <strain evidence="1 2">FT107W</strain>
    </source>
</reference>
<gene>
    <name evidence="1" type="ORF">GTP81_31510</name>
</gene>
<organism evidence="1 2">
    <name type="scientific">Duganella vulcania</name>
    <dbReference type="NCBI Taxonomy" id="2692166"/>
    <lineage>
        <taxon>Bacteria</taxon>
        <taxon>Pseudomonadati</taxon>
        <taxon>Pseudomonadota</taxon>
        <taxon>Betaproteobacteria</taxon>
        <taxon>Burkholderiales</taxon>
        <taxon>Oxalobacteraceae</taxon>
        <taxon>Telluria group</taxon>
        <taxon>Duganella</taxon>
    </lineage>
</organism>
<protein>
    <submittedName>
        <fullName evidence="1">Transporter substrate-binding domain-containing protein</fullName>
    </submittedName>
</protein>
<name>A0A845HY69_9BURK</name>
<dbReference type="Gene3D" id="3.40.190.10">
    <property type="entry name" value="Periplasmic binding protein-like II"/>
    <property type="match status" value="2"/>
</dbReference>
<comment type="caution">
    <text evidence="1">The sequence shown here is derived from an EMBL/GenBank/DDBJ whole genome shotgun (WGS) entry which is preliminary data.</text>
</comment>
<dbReference type="Proteomes" id="UP000484875">
    <property type="component" value="Unassembled WGS sequence"/>
</dbReference>
<sequence length="128" mass="13950">VDLRDPAALAQRPVAVLRGSPHKRLLQSLNFGVVAECASVRECMRMVSKGVVDVTYGGEDVHRHAARLDGNREADFNFSAVFRSGDIWLAGSLDIGEDEGRAWRAALEAMRADGTLARLLRKYGLAAN</sequence>
<dbReference type="SUPFAM" id="SSF53850">
    <property type="entry name" value="Periplasmic binding protein-like II"/>
    <property type="match status" value="1"/>
</dbReference>
<evidence type="ECO:0000313" key="2">
    <source>
        <dbReference type="Proteomes" id="UP000484875"/>
    </source>
</evidence>